<dbReference type="PANTHER" id="PTHR34001:SF3">
    <property type="entry name" value="BLL7405 PROTEIN"/>
    <property type="match status" value="1"/>
</dbReference>
<protein>
    <submittedName>
        <fullName evidence="7">Porin family protein</fullName>
    </submittedName>
</protein>
<comment type="subcellular location">
    <subcellularLocation>
        <location evidence="1">Membrane</location>
    </subcellularLocation>
</comment>
<evidence type="ECO:0000259" key="6">
    <source>
        <dbReference type="Pfam" id="PF13505"/>
    </source>
</evidence>
<evidence type="ECO:0000256" key="4">
    <source>
        <dbReference type="ARBA" id="ARBA00038306"/>
    </source>
</evidence>
<dbReference type="Proteomes" id="UP000309747">
    <property type="component" value="Unassembled WGS sequence"/>
</dbReference>
<dbReference type="InterPro" id="IPR011250">
    <property type="entry name" value="OMP/PagP_B-barrel"/>
</dbReference>
<feature type="signal peptide" evidence="5">
    <location>
        <begin position="1"/>
        <end position="29"/>
    </location>
</feature>
<feature type="chain" id="PRO_5020253377" evidence="5">
    <location>
        <begin position="30"/>
        <end position="257"/>
    </location>
</feature>
<sequence>MGSIMTIKSLLILCVAPAALMSATSAAHAGGSVASVVDLAPIEVAFAPAIGPWEGAYAGGALGYSFGGDDEVGLQFREGDAPVGRQTGLGKIKINGLTAAAQVGYRWQRDRWVFGPELGAEFGAVMDDIEITVGSGADAVSGDVESEINNILSLVMKTGYAVDPQTLVFGTFGVSRVDGDYKLSTEDGSSTVGYNATGLTAGFGVERMINETTSVFGAYQYRDFGTSNVDFTDGDGVARTVGTPSHSNIKVGFNVKF</sequence>
<keyword evidence="2 5" id="KW-0732">Signal</keyword>
<dbReference type="GO" id="GO:0016020">
    <property type="term" value="C:membrane"/>
    <property type="evidence" value="ECO:0007669"/>
    <property type="project" value="UniProtKB-SubCell"/>
</dbReference>
<dbReference type="Pfam" id="PF13505">
    <property type="entry name" value="OMP_b-brl"/>
    <property type="match status" value="1"/>
</dbReference>
<evidence type="ECO:0000256" key="3">
    <source>
        <dbReference type="ARBA" id="ARBA00023136"/>
    </source>
</evidence>
<reference evidence="7 8" key="1">
    <citation type="submission" date="2019-04" db="EMBL/GenBank/DDBJ databases">
        <authorList>
            <person name="Li J."/>
        </authorList>
    </citation>
    <scope>NUCLEOTIDE SEQUENCE [LARGE SCALE GENOMIC DNA]</scope>
    <source>
        <strain evidence="7 8">KCTC 42687</strain>
    </source>
</reference>
<gene>
    <name evidence="7" type="ORF">FA743_08360</name>
</gene>
<comment type="similarity">
    <text evidence="4">Belongs to the Omp25/RopB family.</text>
</comment>
<evidence type="ECO:0000313" key="8">
    <source>
        <dbReference type="Proteomes" id="UP000309747"/>
    </source>
</evidence>
<dbReference type="AlphaFoldDB" id="A0A4U0RBG1"/>
<keyword evidence="3" id="KW-0472">Membrane</keyword>
<comment type="caution">
    <text evidence="7">The sequence shown here is derived from an EMBL/GenBank/DDBJ whole genome shotgun (WGS) entry which is preliminary data.</text>
</comment>
<evidence type="ECO:0000313" key="7">
    <source>
        <dbReference type="EMBL" id="TJZ92256.1"/>
    </source>
</evidence>
<feature type="domain" description="Outer membrane protein beta-barrel" evidence="6">
    <location>
        <begin position="49"/>
        <end position="257"/>
    </location>
</feature>
<accession>A0A4U0RBG1</accession>
<evidence type="ECO:0000256" key="2">
    <source>
        <dbReference type="ARBA" id="ARBA00022729"/>
    </source>
</evidence>
<dbReference type="SUPFAM" id="SSF56925">
    <property type="entry name" value="OMPA-like"/>
    <property type="match status" value="1"/>
</dbReference>
<name>A0A4U0RBG1_9RHOB</name>
<keyword evidence="8" id="KW-1185">Reference proteome</keyword>
<dbReference type="InterPro" id="IPR027385">
    <property type="entry name" value="Beta-barrel_OMP"/>
</dbReference>
<dbReference type="InterPro" id="IPR051692">
    <property type="entry name" value="OMP-like"/>
</dbReference>
<evidence type="ECO:0000256" key="5">
    <source>
        <dbReference type="SAM" id="SignalP"/>
    </source>
</evidence>
<dbReference type="EMBL" id="SUNI01000005">
    <property type="protein sequence ID" value="TJZ92256.1"/>
    <property type="molecule type" value="Genomic_DNA"/>
</dbReference>
<dbReference type="Gene3D" id="2.40.160.20">
    <property type="match status" value="1"/>
</dbReference>
<proteinExistence type="inferred from homology"/>
<organism evidence="7 8">
    <name type="scientific">Paracoccus gahaiensis</name>
    <dbReference type="NCBI Taxonomy" id="1706839"/>
    <lineage>
        <taxon>Bacteria</taxon>
        <taxon>Pseudomonadati</taxon>
        <taxon>Pseudomonadota</taxon>
        <taxon>Alphaproteobacteria</taxon>
        <taxon>Rhodobacterales</taxon>
        <taxon>Paracoccaceae</taxon>
        <taxon>Paracoccus</taxon>
    </lineage>
</organism>
<dbReference type="PANTHER" id="PTHR34001">
    <property type="entry name" value="BLL7405 PROTEIN"/>
    <property type="match status" value="1"/>
</dbReference>
<evidence type="ECO:0000256" key="1">
    <source>
        <dbReference type="ARBA" id="ARBA00004370"/>
    </source>
</evidence>
<dbReference type="OrthoDB" id="9815357at2"/>